<evidence type="ECO:0000313" key="8">
    <source>
        <dbReference type="Proteomes" id="UP000036902"/>
    </source>
</evidence>
<dbReference type="EMBL" id="CP014646">
    <property type="protein sequence ID" value="AMO39110.1"/>
    <property type="molecule type" value="Genomic_DNA"/>
</dbReference>
<feature type="signal peptide" evidence="4">
    <location>
        <begin position="1"/>
        <end position="28"/>
    </location>
</feature>
<sequence>MFLQTFARTLLRAVLIGGALATPVTALANPYETTLTNGMKVIVKEDRRAPSVVHMVWYRSGSMDEPEGVSGVAHVLEHMMFKGTKNVGPGEFNKRVAAVGGRDNAFTSKDYTAYFQQVPPDRLTEMMALEADRMQHLVLDDDAFRREIEVVKEERRLRTDDQPRALVYEQLMATAFKAHPYRRPVIGWMPDLEAMQPDDAREWYRRWYTPTNAYLVVVGDVDHRRVFRDAERHYGPIAARALPARRITAEPPQQGPRQAVVRAPAELPYVTLAWHVPALRDPAADRDAYALQVLAAILDGYDGARLTRRLVRDSGIAVSAGAGYDGSGRGPSLFYLDGVPAAGHTTDELEAALRAELQRIRDEGVNEAELARVKTQAVASRVYKRDSLMGQAMEIGYLEAAGLSWRDEERLLEGLRSVTADEVRSVAQRYFGDDSLSVARLDPLPLETARPRSPFVGVRH</sequence>
<comment type="similarity">
    <text evidence="2 3">Belongs to the peptidase M16 family.</text>
</comment>
<dbReference type="InterPro" id="IPR050361">
    <property type="entry name" value="MPP/UQCRC_Complex"/>
</dbReference>
<keyword evidence="4" id="KW-0732">Signal</keyword>
<gene>
    <name evidence="7" type="ORF">AC731_012290</name>
</gene>
<dbReference type="PROSITE" id="PS00143">
    <property type="entry name" value="INSULINASE"/>
    <property type="match status" value="1"/>
</dbReference>
<dbReference type="PANTHER" id="PTHR11851:SF49">
    <property type="entry name" value="MITOCHONDRIAL-PROCESSING PEPTIDASE SUBUNIT ALPHA"/>
    <property type="match status" value="1"/>
</dbReference>
<proteinExistence type="inferred from homology"/>
<evidence type="ECO:0000256" key="2">
    <source>
        <dbReference type="ARBA" id="ARBA00007261"/>
    </source>
</evidence>
<feature type="chain" id="PRO_5007798088" evidence="4">
    <location>
        <begin position="29"/>
        <end position="460"/>
    </location>
</feature>
<dbReference type="AlphaFoldDB" id="A0A127KAY2"/>
<dbReference type="Pfam" id="PF00675">
    <property type="entry name" value="Peptidase_M16"/>
    <property type="match status" value="1"/>
</dbReference>
<evidence type="ECO:0000256" key="4">
    <source>
        <dbReference type="SAM" id="SignalP"/>
    </source>
</evidence>
<comment type="cofactor">
    <cofactor evidence="1">
        <name>Zn(2+)</name>
        <dbReference type="ChEBI" id="CHEBI:29105"/>
    </cofactor>
</comment>
<dbReference type="GO" id="GO:0006508">
    <property type="term" value="P:proteolysis"/>
    <property type="evidence" value="ECO:0007669"/>
    <property type="project" value="InterPro"/>
</dbReference>
<reference evidence="8" key="1">
    <citation type="submission" date="2016-03" db="EMBL/GenBank/DDBJ databases">
        <authorList>
            <person name="Ma C."/>
            <person name="Zhou S."/>
            <person name="Yang G."/>
        </authorList>
    </citation>
    <scope>NUCLEOTIDE SEQUENCE [LARGE SCALE GENOMIC DNA]</scope>
    <source>
        <strain evidence="8">SgZ-1</strain>
    </source>
</reference>
<dbReference type="SUPFAM" id="SSF63411">
    <property type="entry name" value="LuxS/MPP-like metallohydrolase"/>
    <property type="match status" value="2"/>
</dbReference>
<dbReference type="PANTHER" id="PTHR11851">
    <property type="entry name" value="METALLOPROTEASE"/>
    <property type="match status" value="1"/>
</dbReference>
<dbReference type="KEGG" id="thu:AC731_012290"/>
<dbReference type="InterPro" id="IPR001431">
    <property type="entry name" value="Pept_M16_Zn_BS"/>
</dbReference>
<feature type="domain" description="Peptidase M16 C-terminal" evidence="6">
    <location>
        <begin position="196"/>
        <end position="376"/>
    </location>
</feature>
<organism evidence="7 8">
    <name type="scientific">Thauera humireducens</name>
    <dbReference type="NCBI Taxonomy" id="1134435"/>
    <lineage>
        <taxon>Bacteria</taxon>
        <taxon>Pseudomonadati</taxon>
        <taxon>Pseudomonadota</taxon>
        <taxon>Betaproteobacteria</taxon>
        <taxon>Rhodocyclales</taxon>
        <taxon>Zoogloeaceae</taxon>
        <taxon>Thauera</taxon>
    </lineage>
</organism>
<evidence type="ECO:0000313" key="7">
    <source>
        <dbReference type="EMBL" id="AMO39110.1"/>
    </source>
</evidence>
<feature type="domain" description="Peptidase M16 N-terminal" evidence="5">
    <location>
        <begin position="41"/>
        <end position="186"/>
    </location>
</feature>
<dbReference type="STRING" id="1134435.AC731_012290"/>
<dbReference type="GO" id="GO:0004222">
    <property type="term" value="F:metalloendopeptidase activity"/>
    <property type="evidence" value="ECO:0007669"/>
    <property type="project" value="InterPro"/>
</dbReference>
<dbReference type="Proteomes" id="UP000036902">
    <property type="component" value="Chromosome"/>
</dbReference>
<dbReference type="Gene3D" id="3.30.830.10">
    <property type="entry name" value="Metalloenzyme, LuxS/M16 peptidase-like"/>
    <property type="match status" value="2"/>
</dbReference>
<dbReference type="RefSeq" id="WP_048710072.1">
    <property type="nucleotide sequence ID" value="NZ_CP014646.1"/>
</dbReference>
<dbReference type="InterPro" id="IPR011765">
    <property type="entry name" value="Pept_M16_N"/>
</dbReference>
<evidence type="ECO:0000256" key="3">
    <source>
        <dbReference type="RuleBase" id="RU004447"/>
    </source>
</evidence>
<protein>
    <submittedName>
        <fullName evidence="7">Peptidase M16</fullName>
    </submittedName>
</protein>
<evidence type="ECO:0000259" key="5">
    <source>
        <dbReference type="Pfam" id="PF00675"/>
    </source>
</evidence>
<accession>A0A127KAY2</accession>
<evidence type="ECO:0000256" key="1">
    <source>
        <dbReference type="ARBA" id="ARBA00001947"/>
    </source>
</evidence>
<dbReference type="Pfam" id="PF05193">
    <property type="entry name" value="Peptidase_M16_C"/>
    <property type="match status" value="1"/>
</dbReference>
<name>A0A127KAY2_9RHOO</name>
<dbReference type="InterPro" id="IPR007863">
    <property type="entry name" value="Peptidase_M16_C"/>
</dbReference>
<evidence type="ECO:0000259" key="6">
    <source>
        <dbReference type="Pfam" id="PF05193"/>
    </source>
</evidence>
<keyword evidence="8" id="KW-1185">Reference proteome</keyword>
<dbReference type="InterPro" id="IPR011249">
    <property type="entry name" value="Metalloenz_LuxS/M16"/>
</dbReference>
<dbReference type="GO" id="GO:0046872">
    <property type="term" value="F:metal ion binding"/>
    <property type="evidence" value="ECO:0007669"/>
    <property type="project" value="InterPro"/>
</dbReference>